<dbReference type="InterPro" id="IPR013780">
    <property type="entry name" value="Glyco_hydro_b"/>
</dbReference>
<comment type="similarity">
    <text evidence="2">Belongs to the glycosyl hydrolase 13 family.</text>
</comment>
<dbReference type="OrthoDB" id="1740265at2759"/>
<evidence type="ECO:0000259" key="8">
    <source>
        <dbReference type="SMART" id="SM00642"/>
    </source>
</evidence>
<name>W8BNP2_CERCA</name>
<dbReference type="Gene3D" id="2.60.40.1180">
    <property type="entry name" value="Golgi alpha-mannosidase II"/>
    <property type="match status" value="1"/>
</dbReference>
<reference evidence="9" key="1">
    <citation type="submission" date="2013-07" db="EMBL/GenBank/DDBJ databases">
        <authorList>
            <person name="Geib S."/>
        </authorList>
    </citation>
    <scope>NUCLEOTIDE SEQUENCE</scope>
</reference>
<dbReference type="GO" id="GO:0004558">
    <property type="term" value="F:alpha-1,4-glucosidase activity"/>
    <property type="evidence" value="ECO:0007669"/>
    <property type="project" value="UniProtKB-EC"/>
</dbReference>
<evidence type="ECO:0000313" key="9">
    <source>
        <dbReference type="EMBL" id="JAC02736.1"/>
    </source>
</evidence>
<accession>W8BNP2</accession>
<dbReference type="Gene3D" id="3.20.20.80">
    <property type="entry name" value="Glycosidases"/>
    <property type="match status" value="1"/>
</dbReference>
<dbReference type="Pfam" id="PF00128">
    <property type="entry name" value="Alpha-amylase"/>
    <property type="match status" value="1"/>
</dbReference>
<dbReference type="EMBL" id="GAMC01003820">
    <property type="protein sequence ID" value="JAC02736.1"/>
    <property type="molecule type" value="mRNA"/>
</dbReference>
<dbReference type="InterPro" id="IPR045857">
    <property type="entry name" value="O16G_dom_2"/>
</dbReference>
<dbReference type="AlphaFoldDB" id="W8BNP2"/>
<dbReference type="SUPFAM" id="SSF51445">
    <property type="entry name" value="(Trans)glycosidases"/>
    <property type="match status" value="1"/>
</dbReference>
<dbReference type="PANTHER" id="PTHR10357:SF234">
    <property type="entry name" value="MALTASE A2-RELATED"/>
    <property type="match status" value="1"/>
</dbReference>
<reference evidence="9" key="2">
    <citation type="journal article" date="2014" name="BMC Genomics">
        <title>A genomic perspective to assessing quality of mass-reared SIT flies used in Mediterranean fruit fly (Ceratitis capitata) eradication in California.</title>
        <authorList>
            <person name="Calla B."/>
            <person name="Hall B."/>
            <person name="Hou S."/>
            <person name="Geib S.M."/>
        </authorList>
    </citation>
    <scope>NUCLEOTIDE SEQUENCE</scope>
</reference>
<evidence type="ECO:0000256" key="5">
    <source>
        <dbReference type="ARBA" id="ARBA00023180"/>
    </source>
</evidence>
<feature type="chain" id="PRO_5004906627" description="alpha-glucosidase" evidence="7">
    <location>
        <begin position="21"/>
        <end position="593"/>
    </location>
</feature>
<dbReference type="EC" id="3.2.1.20" evidence="3"/>
<keyword evidence="6" id="KW-0326">Glycosidase</keyword>
<evidence type="ECO:0000256" key="2">
    <source>
        <dbReference type="ARBA" id="ARBA00008061"/>
    </source>
</evidence>
<evidence type="ECO:0000256" key="7">
    <source>
        <dbReference type="SAM" id="SignalP"/>
    </source>
</evidence>
<dbReference type="GO" id="GO:0005975">
    <property type="term" value="P:carbohydrate metabolic process"/>
    <property type="evidence" value="ECO:0007669"/>
    <property type="project" value="InterPro"/>
</dbReference>
<dbReference type="CDD" id="cd11328">
    <property type="entry name" value="AmyAc_maltase"/>
    <property type="match status" value="1"/>
</dbReference>
<evidence type="ECO:0000256" key="6">
    <source>
        <dbReference type="ARBA" id="ARBA00023295"/>
    </source>
</evidence>
<feature type="signal peptide" evidence="7">
    <location>
        <begin position="1"/>
        <end position="20"/>
    </location>
</feature>
<proteinExistence type="evidence at transcript level"/>
<gene>
    <name evidence="9" type="primary">MAL3</name>
</gene>
<organism evidence="9">
    <name type="scientific">Ceratitis capitata</name>
    <name type="common">Mediterranean fruit fly</name>
    <name type="synonym">Tephritis capitata</name>
    <dbReference type="NCBI Taxonomy" id="7213"/>
    <lineage>
        <taxon>Eukaryota</taxon>
        <taxon>Metazoa</taxon>
        <taxon>Ecdysozoa</taxon>
        <taxon>Arthropoda</taxon>
        <taxon>Hexapoda</taxon>
        <taxon>Insecta</taxon>
        <taxon>Pterygota</taxon>
        <taxon>Neoptera</taxon>
        <taxon>Endopterygota</taxon>
        <taxon>Diptera</taxon>
        <taxon>Brachycera</taxon>
        <taxon>Muscomorpha</taxon>
        <taxon>Tephritoidea</taxon>
        <taxon>Tephritidae</taxon>
        <taxon>Ceratitis</taxon>
        <taxon>Ceratitis</taxon>
    </lineage>
</organism>
<dbReference type="SMART" id="SM00642">
    <property type="entry name" value="Aamy"/>
    <property type="match status" value="1"/>
</dbReference>
<dbReference type="InterPro" id="IPR006047">
    <property type="entry name" value="GH13_cat_dom"/>
</dbReference>
<dbReference type="GeneID" id="101458832"/>
<evidence type="ECO:0000256" key="4">
    <source>
        <dbReference type="ARBA" id="ARBA00022729"/>
    </source>
</evidence>
<keyword evidence="5" id="KW-0325">Glycoprotein</keyword>
<dbReference type="Gene3D" id="3.90.400.10">
    <property type="entry name" value="Oligo-1,6-glucosidase, Domain 2"/>
    <property type="match status" value="1"/>
</dbReference>
<dbReference type="KEGG" id="ccat:101458832"/>
<dbReference type="FunFam" id="3.90.400.10:FF:000001">
    <property type="entry name" value="Maltase A3, isoform A"/>
    <property type="match status" value="1"/>
</dbReference>
<dbReference type="InterPro" id="IPR017853">
    <property type="entry name" value="GH"/>
</dbReference>
<keyword evidence="4 7" id="KW-0732">Signal</keyword>
<evidence type="ECO:0000256" key="1">
    <source>
        <dbReference type="ARBA" id="ARBA00001657"/>
    </source>
</evidence>
<evidence type="ECO:0000256" key="3">
    <source>
        <dbReference type="ARBA" id="ARBA00012741"/>
    </source>
</evidence>
<feature type="domain" description="Glycosyl hydrolase family 13 catalytic" evidence="8">
    <location>
        <begin position="45"/>
        <end position="448"/>
    </location>
</feature>
<comment type="catalytic activity">
    <reaction evidence="1">
        <text>Hydrolysis of terminal, non-reducing (1-&gt;4)-linked alpha-D-glucose residues with release of alpha-D-glucose.</text>
        <dbReference type="EC" id="3.2.1.20"/>
    </reaction>
</comment>
<protein>
    <recommendedName>
        <fullName evidence="3">alpha-glucosidase</fullName>
        <ecNumber evidence="3">3.2.1.20</ecNumber>
    </recommendedName>
</protein>
<keyword evidence="6" id="KW-0378">Hydrolase</keyword>
<sequence length="593" mass="67673">MLKIISLLLLFALGQERTFACDDLVGQSGRAAPVREWWQSAQFYQIYPRSFMDSNGDGIGDLAGITSRLSYLKELGVTAVWLSPIYTSPMADFGYDIADFFDIQPEYGTLDDFDKLVQEANRLGLKVILDFVPNHSSDENDWFKKSVRRERGYEDYYMWHDGYKNEQGERVPPNNWLQAFRGSAWEWNEERQQYYLHQFAVKQPDLNYRNPAVVAQMKRVLTYWLDRGVSGFRVDAVPWCFEVLPDETGRYPDEPKSGYTDDPDDSSYLLHIYTQDLPETVDMVYQWRKLLDDYQRIHGGDRRVLLTEAWSPLDYVMKFYGNRTTKGAQMPFNFQFIVGGNGDKNNTNLPATGFAKIISSWLDKMPSGQVANWVMGNHDQRRVGSRYGEERIDTMNMLQMFLPGVSITYMGEEIGMTDLDISWEDSRDPAACNSNANIYEQFTRDPARTPFQWSSSANAGFSTNATTWLPINPNYVTVNVETEKAATKSHLTIYNQLVELRKSRTLQEGGTSYAAVGENVLAIKRSLQNEKTYLLLANVLDTDATADVTSVLRVSGNFKTKISNMISTRKEGDTVSADSVSLRPYEAIIVESD</sequence>
<dbReference type="PANTHER" id="PTHR10357">
    <property type="entry name" value="ALPHA-AMYLASE FAMILY MEMBER"/>
    <property type="match status" value="1"/>
</dbReference>